<keyword evidence="3" id="KW-1185">Reference proteome</keyword>
<keyword evidence="1" id="KW-1133">Transmembrane helix</keyword>
<dbReference type="AlphaFoldDB" id="A0A543I8K8"/>
<dbReference type="Pfam" id="PF09656">
    <property type="entry name" value="PGPGW"/>
    <property type="match status" value="1"/>
</dbReference>
<keyword evidence="1" id="KW-0472">Membrane</keyword>
<comment type="caution">
    <text evidence="2">The sequence shown here is derived from an EMBL/GenBank/DDBJ whole genome shotgun (WGS) entry which is preliminary data.</text>
</comment>
<keyword evidence="1 2" id="KW-0812">Transmembrane</keyword>
<name>A0A543I8K8_9ACTN</name>
<dbReference type="Proteomes" id="UP000316706">
    <property type="component" value="Unassembled WGS sequence"/>
</dbReference>
<evidence type="ECO:0000313" key="2">
    <source>
        <dbReference type="EMBL" id="TQM66905.1"/>
    </source>
</evidence>
<sequence length="144" mass="15537">MVYRRHATRGALMVVGGVVLLAGLALLVLPGPGMLLVLSGLLILSRAIPSVERFVEPVRLRAVQAAEESVTSWWRLTGSVLTGVTLIGAGVLWIVETRLPFSGWSTGLGLVLSGLILFALLVWSHRRVRARRAARTGPRNPPEN</sequence>
<gene>
    <name evidence="2" type="ORF">FHX41_0502</name>
</gene>
<organism evidence="2 3">
    <name type="scientific">Actinomadura hallensis</name>
    <dbReference type="NCBI Taxonomy" id="337895"/>
    <lineage>
        <taxon>Bacteria</taxon>
        <taxon>Bacillati</taxon>
        <taxon>Actinomycetota</taxon>
        <taxon>Actinomycetes</taxon>
        <taxon>Streptosporangiales</taxon>
        <taxon>Thermomonosporaceae</taxon>
        <taxon>Actinomadura</taxon>
    </lineage>
</organism>
<dbReference type="OrthoDB" id="3627819at2"/>
<evidence type="ECO:0000256" key="1">
    <source>
        <dbReference type="SAM" id="Phobius"/>
    </source>
</evidence>
<dbReference type="InterPro" id="IPR019099">
    <property type="entry name" value="Uncharacterised_PGPGW_TM"/>
</dbReference>
<reference evidence="2 3" key="1">
    <citation type="submission" date="2019-06" db="EMBL/GenBank/DDBJ databases">
        <title>Sequencing the genomes of 1000 actinobacteria strains.</title>
        <authorList>
            <person name="Klenk H.-P."/>
        </authorList>
    </citation>
    <scope>NUCLEOTIDE SEQUENCE [LARGE SCALE GENOMIC DNA]</scope>
    <source>
        <strain evidence="2 3">DSM 45043</strain>
    </source>
</reference>
<accession>A0A543I8K8</accession>
<dbReference type="RefSeq" id="WP_141965982.1">
    <property type="nucleotide sequence ID" value="NZ_VFPO01000001.1"/>
</dbReference>
<protein>
    <submittedName>
        <fullName evidence="2">Putative transmembrane protein PGPGW</fullName>
    </submittedName>
</protein>
<feature type="transmembrane region" description="Helical" evidence="1">
    <location>
        <begin position="35"/>
        <end position="55"/>
    </location>
</feature>
<evidence type="ECO:0000313" key="3">
    <source>
        <dbReference type="Proteomes" id="UP000316706"/>
    </source>
</evidence>
<feature type="transmembrane region" description="Helical" evidence="1">
    <location>
        <begin position="101"/>
        <end position="123"/>
    </location>
</feature>
<proteinExistence type="predicted"/>
<dbReference type="EMBL" id="VFPO01000001">
    <property type="protein sequence ID" value="TQM66905.1"/>
    <property type="molecule type" value="Genomic_DNA"/>
</dbReference>
<feature type="transmembrane region" description="Helical" evidence="1">
    <location>
        <begin position="76"/>
        <end position="95"/>
    </location>
</feature>
<feature type="transmembrane region" description="Helical" evidence="1">
    <location>
        <begin position="12"/>
        <end position="29"/>
    </location>
</feature>